<name>A0AAV9HGS6_9PEZI</name>
<dbReference type="Pfam" id="PF01426">
    <property type="entry name" value="BAH"/>
    <property type="match status" value="1"/>
</dbReference>
<evidence type="ECO:0000256" key="4">
    <source>
        <dbReference type="ARBA" id="ARBA00023242"/>
    </source>
</evidence>
<dbReference type="PROSITE" id="PS51805">
    <property type="entry name" value="EPHD"/>
    <property type="match status" value="1"/>
</dbReference>
<dbReference type="InterPro" id="IPR019787">
    <property type="entry name" value="Znf_PHD-finger"/>
</dbReference>
<evidence type="ECO:0000256" key="2">
    <source>
        <dbReference type="ARBA" id="ARBA00022771"/>
    </source>
</evidence>
<dbReference type="PANTHER" id="PTHR47672:SF1">
    <property type="entry name" value="E3 UBIQUITIN-PROTEIN LIGASE SNT2"/>
    <property type="match status" value="1"/>
</dbReference>
<feature type="domain" description="BAH" evidence="8">
    <location>
        <begin position="358"/>
        <end position="476"/>
    </location>
</feature>
<dbReference type="Pfam" id="PF13831">
    <property type="entry name" value="PHD_2"/>
    <property type="match status" value="1"/>
</dbReference>
<feature type="compositionally biased region" description="Low complexity" evidence="6">
    <location>
        <begin position="217"/>
        <end position="232"/>
    </location>
</feature>
<evidence type="ECO:0000259" key="9">
    <source>
        <dbReference type="PROSITE" id="PS51156"/>
    </source>
</evidence>
<keyword evidence="12" id="KW-1185">Reference proteome</keyword>
<dbReference type="CDD" id="cd15497">
    <property type="entry name" value="PHD1_Snt2p_like"/>
    <property type="match status" value="1"/>
</dbReference>
<keyword evidence="2 5" id="KW-0863">Zinc-finger</keyword>
<feature type="compositionally biased region" description="Low complexity" evidence="6">
    <location>
        <begin position="53"/>
        <end position="80"/>
    </location>
</feature>
<accession>A0AAV9HGS6</accession>
<dbReference type="SMART" id="SM00439">
    <property type="entry name" value="BAH"/>
    <property type="match status" value="1"/>
</dbReference>
<dbReference type="InterPro" id="IPR011011">
    <property type="entry name" value="Znf_FYVE_PHD"/>
</dbReference>
<dbReference type="GO" id="GO:0008270">
    <property type="term" value="F:zinc ion binding"/>
    <property type="evidence" value="ECO:0007669"/>
    <property type="project" value="UniProtKB-KW"/>
</dbReference>
<dbReference type="InterPro" id="IPR034732">
    <property type="entry name" value="EPHD"/>
</dbReference>
<feature type="region of interest" description="Disordered" evidence="6">
    <location>
        <begin position="288"/>
        <end position="332"/>
    </location>
</feature>
<evidence type="ECO:0000259" key="10">
    <source>
        <dbReference type="PROSITE" id="PS51805"/>
    </source>
</evidence>
<feature type="compositionally biased region" description="Pro residues" evidence="6">
    <location>
        <begin position="1519"/>
        <end position="1545"/>
    </location>
</feature>
<dbReference type="PROSITE" id="PS50016">
    <property type="entry name" value="ZF_PHD_2"/>
    <property type="match status" value="2"/>
</dbReference>
<feature type="compositionally biased region" description="Pro residues" evidence="6">
    <location>
        <begin position="1553"/>
        <end position="1579"/>
    </location>
</feature>
<feature type="region of interest" description="Disordered" evidence="6">
    <location>
        <begin position="570"/>
        <end position="624"/>
    </location>
</feature>
<keyword evidence="4" id="KW-0539">Nucleus</keyword>
<dbReference type="SMART" id="SM00249">
    <property type="entry name" value="PHD"/>
    <property type="match status" value="3"/>
</dbReference>
<reference evidence="11" key="2">
    <citation type="submission" date="2023-06" db="EMBL/GenBank/DDBJ databases">
        <authorList>
            <consortium name="Lawrence Berkeley National Laboratory"/>
            <person name="Mondo S.J."/>
            <person name="Hensen N."/>
            <person name="Bonometti L."/>
            <person name="Westerberg I."/>
            <person name="Brannstrom I.O."/>
            <person name="Guillou S."/>
            <person name="Cros-Aarteil S."/>
            <person name="Calhoun S."/>
            <person name="Haridas S."/>
            <person name="Kuo A."/>
            <person name="Pangilinan J."/>
            <person name="Riley R."/>
            <person name="Labutti K."/>
            <person name="Andreopoulos B."/>
            <person name="Lipzen A."/>
            <person name="Chen C."/>
            <person name="Yanf M."/>
            <person name="Daum C."/>
            <person name="Ng V."/>
            <person name="Clum A."/>
            <person name="Steindorff A."/>
            <person name="Ohm R."/>
            <person name="Martin F."/>
            <person name="Silar P."/>
            <person name="Natvig D."/>
            <person name="Lalanne C."/>
            <person name="Gautier V."/>
            <person name="Ament-Velasquez S.L."/>
            <person name="Kruys A."/>
            <person name="Hutchinson M.I."/>
            <person name="Powell A.J."/>
            <person name="Barry K."/>
            <person name="Miller A.N."/>
            <person name="Grigoriev I.V."/>
            <person name="Debuchy R."/>
            <person name="Gladieux P."/>
            <person name="Thoren M.H."/>
            <person name="Johannesson H."/>
        </authorList>
    </citation>
    <scope>NUCLEOTIDE SEQUENCE</scope>
    <source>
        <strain evidence="11">PSN324</strain>
    </source>
</reference>
<dbReference type="Gene3D" id="2.30.30.490">
    <property type="match status" value="1"/>
</dbReference>
<protein>
    <submittedName>
        <fullName evidence="11">Uncharacterized protein</fullName>
    </submittedName>
</protein>
<feature type="compositionally biased region" description="Polar residues" evidence="6">
    <location>
        <begin position="233"/>
        <end position="259"/>
    </location>
</feature>
<dbReference type="EMBL" id="MU865043">
    <property type="protein sequence ID" value="KAK4459204.1"/>
    <property type="molecule type" value="Genomic_DNA"/>
</dbReference>
<comment type="caution">
    <text evidence="11">The sequence shown here is derived from an EMBL/GenBank/DDBJ whole genome shotgun (WGS) entry which is preliminary data.</text>
</comment>
<dbReference type="InterPro" id="IPR001965">
    <property type="entry name" value="Znf_PHD"/>
</dbReference>
<proteinExistence type="predicted"/>
<feature type="compositionally biased region" description="Pro residues" evidence="6">
    <location>
        <begin position="1067"/>
        <end position="1077"/>
    </location>
</feature>
<feature type="compositionally biased region" description="Acidic residues" evidence="6">
    <location>
        <begin position="583"/>
        <end position="599"/>
    </location>
</feature>
<dbReference type="FunFam" id="3.30.40.10:FF:000899">
    <property type="entry name" value="PHD finger and BAH domain-containing protein"/>
    <property type="match status" value="1"/>
</dbReference>
<dbReference type="FunFam" id="2.30.30.490:FF:000018">
    <property type="entry name" value="Lid2 complex component snt2"/>
    <property type="match status" value="1"/>
</dbReference>
<keyword evidence="1" id="KW-0479">Metal-binding</keyword>
<dbReference type="GO" id="GO:0048189">
    <property type="term" value="C:Lid2 complex"/>
    <property type="evidence" value="ECO:0007669"/>
    <property type="project" value="TreeGrafter"/>
</dbReference>
<feature type="compositionally biased region" description="Low complexity" evidence="6">
    <location>
        <begin position="1"/>
        <end position="19"/>
    </location>
</feature>
<dbReference type="Gene3D" id="3.30.40.10">
    <property type="entry name" value="Zinc/RING finger domain, C3HC4 (zinc finger)"/>
    <property type="match status" value="2"/>
</dbReference>
<feature type="region of interest" description="Disordered" evidence="6">
    <location>
        <begin position="862"/>
        <end position="891"/>
    </location>
</feature>
<feature type="compositionally biased region" description="Low complexity" evidence="6">
    <location>
        <begin position="89"/>
        <end position="112"/>
    </location>
</feature>
<dbReference type="InterPro" id="IPR013083">
    <property type="entry name" value="Znf_RING/FYVE/PHD"/>
</dbReference>
<feature type="compositionally biased region" description="Polar residues" evidence="6">
    <location>
        <begin position="115"/>
        <end position="125"/>
    </location>
</feature>
<keyword evidence="3" id="KW-0862">Zinc</keyword>
<evidence type="ECO:0000256" key="5">
    <source>
        <dbReference type="PROSITE-ProRule" id="PRU00146"/>
    </source>
</evidence>
<dbReference type="InterPro" id="IPR000949">
    <property type="entry name" value="ELM2_dom"/>
</dbReference>
<dbReference type="GO" id="GO:0036205">
    <property type="term" value="P:histone catabolic process"/>
    <property type="evidence" value="ECO:0007669"/>
    <property type="project" value="TreeGrafter"/>
</dbReference>
<evidence type="ECO:0000256" key="6">
    <source>
        <dbReference type="SAM" id="MobiDB-lite"/>
    </source>
</evidence>
<feature type="region of interest" description="Disordered" evidence="6">
    <location>
        <begin position="1460"/>
        <end position="1764"/>
    </location>
</feature>
<dbReference type="InterPro" id="IPR001025">
    <property type="entry name" value="BAH_dom"/>
</dbReference>
<evidence type="ECO:0000313" key="11">
    <source>
        <dbReference type="EMBL" id="KAK4459204.1"/>
    </source>
</evidence>
<feature type="compositionally biased region" description="Pro residues" evidence="6">
    <location>
        <begin position="1615"/>
        <end position="1641"/>
    </location>
</feature>
<feature type="compositionally biased region" description="Low complexity" evidence="6">
    <location>
        <begin position="288"/>
        <end position="312"/>
    </location>
</feature>
<feature type="domain" description="PHD-type" evidence="7">
    <location>
        <begin position="1082"/>
        <end position="1132"/>
    </location>
</feature>
<sequence>MADAAVAAGPASCASPSVSRTSSAKDGAGGTTSSTKPSANSNTNLGPIPSPSPSSTTLPPRMADDPTSSSLASPSTAAITPEPPHAMEKSSTTTTGAAAAAAKDAGVGDKASPYGTRSRNRNGASRPNYAEDRDIDMEIFDGYSERKDDDSKKATSSRQQAAAPASSSASPASAPQIGAAPRSVNGSSRKPLPDESTRQNSSPHHNRKDSPSHQNHHNNNNHNNNNNNNNNNASSTMAPSSTNGATNATNEKPTTNGTITKGKKRKATSSAAAAAAAAAAANTDASSVASGSQTPAASSSNVNGSSSLSSAVQKRLGSGLQNGGNATSRPGFAETNMVTFENCMGHPKNGKMIADDGTIYAVEDHVYLVCEPPGEPYYLGRIMEFLHQKNDTSNPVDAIRVNWYYRPKDIGRKVQDTRMVFATMHSDISPLTSLRGKCQIRHKADIADLAEYKRSPDCFWFEKLYDRYIQKNYEVIPTSQVINVPEHVKKVLDEHWKYVLTEQGRGKELTSAVKTCKRCTTYCANNDSVDCAVCQNTYHMNCVKPPLLKKPSRGFAWSCAACSRAHERKLEGRDAPGNADSNIDGEEDEGLDDEDEEMGGCDIHTGRTSRTSPASDAHQPPTPEQIYHASLWPYRYLGMHCKVEDALDLDDRIFPRASTRLGLKHQAVVLPWPGRPVQYVKPLDFKKGKGNKYTKAELAALEKERQEKEARPPWIQDEPKGFVERGGDDTATLLYKSPKDCGLDASDEAIDDYMTTVRSMAVSLGVPPLSTNLQDVGRDLLFSNGFNAEAALKELPKVPKETFKEPDLTPAEVKKFEEGVAKYGSELHLVMKHCKLKPATVTRFYYTWKKTDRGKQIWGNYSGRKGKKDAKKAEAAANKLADDVADPHDDSAFDTEKAKERKKGFMCRFCGTKSSRQWRRAPTVVMPAATENGGKNSSKEKKDQYIQALCRRCAELWRRYAIQWEDVEEVAKKVAQTGGRGWRKNVDMELYKELLAADEMVNNIRYSTPDPAAAASPAKSNPQPAAQEPPRKKLKGLSDKDADQTASESGSVVSAPVSKKKEKVVEKPPPPPPAPEIPKPRTLPCAICHEMEPMGEQHLSCKECRLTVHRNCYGVLDNRAPGKWTCDVCANDKNPQLAIAYKCVLCPVEHTEHDFVEPPKISHKKKTEKERERDRVERENALKVAEYYRKKQEEMNRPVNPREPLKRTADNNWVHVTCAVWTPEVKFGKAKALGPSEGMPLIPKSRFAEVCKACKKDGGACVYCHQCRAPVHVECGHQAGYVLGFEITPVKGSRRDQHNIVTINGESGIMSAAVWCKEHAPTKTTVHPMNEIVGENGGLNALQLYVQNFKQADLTLTGCARKANQITVASKNSTSPTTVAAQPNRRASLVASVNGDHENHTSNSVQAWPKICLTCNVDISPKWHPIDETHERDLLNGNSDNVLSEAQKFVHQRSFQCHKCKKEGRRPNPYPPVKRESTPPVVEQVRQASQAPPSVIPRVVPTEPRQPGRAPYGWSPQMHPNPGPPPPAIHPPPLQAPLSGPPPILSPVTQAPPVQPPPLPPTIVPRGPPVHAHPPPPSYGPATRPFEWQRPAPNHIPPPLHSSREVNGGSSSPPTTIPPLAPPNHLRPPPISTMSHQPPPHNGHIAQPYVNGMPQSPRRTSGPPPPPSPQPSNSGPYHGHHSHGHGHGHGHGGVDLRAHHIIPPPVVPAPDLYPLRQWNHHGAPHHTSPPPPFREHSHPPPPPPRENRPASGASASPSLRNLLS</sequence>
<dbReference type="Pfam" id="PF13832">
    <property type="entry name" value="zf-HC5HC2H_2"/>
    <property type="match status" value="1"/>
</dbReference>
<feature type="domain" description="ELM2" evidence="9">
    <location>
        <begin position="657"/>
        <end position="799"/>
    </location>
</feature>
<evidence type="ECO:0000256" key="1">
    <source>
        <dbReference type="ARBA" id="ARBA00022723"/>
    </source>
</evidence>
<evidence type="ECO:0000256" key="3">
    <source>
        <dbReference type="ARBA" id="ARBA00022833"/>
    </source>
</evidence>
<feature type="domain" description="PHD-type" evidence="10">
    <location>
        <begin position="1183"/>
        <end position="1320"/>
    </location>
</feature>
<dbReference type="InterPro" id="IPR029617">
    <property type="entry name" value="Snt2"/>
</dbReference>
<dbReference type="SUPFAM" id="SSF57903">
    <property type="entry name" value="FYVE/PHD zinc finger"/>
    <property type="match status" value="2"/>
</dbReference>
<dbReference type="PANTHER" id="PTHR47672">
    <property type="entry name" value="E3 UBIQUITIN-PROTEIN LIGASE SNT2"/>
    <property type="match status" value="1"/>
</dbReference>
<dbReference type="PROSITE" id="PS51038">
    <property type="entry name" value="BAH"/>
    <property type="match status" value="1"/>
</dbReference>
<feature type="compositionally biased region" description="Polar residues" evidence="6">
    <location>
        <begin position="1753"/>
        <end position="1764"/>
    </location>
</feature>
<feature type="compositionally biased region" description="Low complexity" evidence="6">
    <location>
        <begin position="1008"/>
        <end position="1026"/>
    </location>
</feature>
<evidence type="ECO:0000259" key="8">
    <source>
        <dbReference type="PROSITE" id="PS51038"/>
    </source>
</evidence>
<dbReference type="PROSITE" id="PS51156">
    <property type="entry name" value="ELM2"/>
    <property type="match status" value="1"/>
</dbReference>
<evidence type="ECO:0000259" key="7">
    <source>
        <dbReference type="PROSITE" id="PS50016"/>
    </source>
</evidence>
<feature type="compositionally biased region" description="Basic and acidic residues" evidence="6">
    <location>
        <begin position="143"/>
        <end position="153"/>
    </location>
</feature>
<dbReference type="GO" id="GO:0004842">
    <property type="term" value="F:ubiquitin-protein transferase activity"/>
    <property type="evidence" value="ECO:0007669"/>
    <property type="project" value="TreeGrafter"/>
</dbReference>
<feature type="compositionally biased region" description="Low complexity" evidence="6">
    <location>
        <begin position="154"/>
        <end position="181"/>
    </location>
</feature>
<dbReference type="Proteomes" id="UP001321749">
    <property type="component" value="Unassembled WGS sequence"/>
</dbReference>
<dbReference type="Gene3D" id="1.10.10.60">
    <property type="entry name" value="Homeodomain-like"/>
    <property type="match status" value="1"/>
</dbReference>
<feature type="compositionally biased region" description="Basic residues" evidence="6">
    <location>
        <begin position="1678"/>
        <end position="1690"/>
    </location>
</feature>
<feature type="region of interest" description="Disordered" evidence="6">
    <location>
        <begin position="1008"/>
        <end position="1080"/>
    </location>
</feature>
<feature type="compositionally biased region" description="Polar residues" evidence="6">
    <location>
        <begin position="31"/>
        <end position="45"/>
    </location>
</feature>
<dbReference type="Pfam" id="PF00628">
    <property type="entry name" value="PHD"/>
    <property type="match status" value="1"/>
</dbReference>
<feature type="region of interest" description="Disordered" evidence="6">
    <location>
        <begin position="1"/>
        <end position="265"/>
    </location>
</feature>
<feature type="compositionally biased region" description="Basic and acidic residues" evidence="6">
    <location>
        <begin position="880"/>
        <end position="891"/>
    </location>
</feature>
<reference evidence="11" key="1">
    <citation type="journal article" date="2023" name="Mol. Phylogenet. Evol.">
        <title>Genome-scale phylogeny and comparative genomics of the fungal order Sordariales.</title>
        <authorList>
            <person name="Hensen N."/>
            <person name="Bonometti L."/>
            <person name="Westerberg I."/>
            <person name="Brannstrom I.O."/>
            <person name="Guillou S."/>
            <person name="Cros-Aarteil S."/>
            <person name="Calhoun S."/>
            <person name="Haridas S."/>
            <person name="Kuo A."/>
            <person name="Mondo S."/>
            <person name="Pangilinan J."/>
            <person name="Riley R."/>
            <person name="LaButti K."/>
            <person name="Andreopoulos B."/>
            <person name="Lipzen A."/>
            <person name="Chen C."/>
            <person name="Yan M."/>
            <person name="Daum C."/>
            <person name="Ng V."/>
            <person name="Clum A."/>
            <person name="Steindorff A."/>
            <person name="Ohm R.A."/>
            <person name="Martin F."/>
            <person name="Silar P."/>
            <person name="Natvig D.O."/>
            <person name="Lalanne C."/>
            <person name="Gautier V."/>
            <person name="Ament-Velasquez S.L."/>
            <person name="Kruys A."/>
            <person name="Hutchinson M.I."/>
            <person name="Powell A.J."/>
            <person name="Barry K."/>
            <person name="Miller A.N."/>
            <person name="Grigoriev I.V."/>
            <person name="Debuchy R."/>
            <person name="Gladieux P."/>
            <person name="Hiltunen Thoren M."/>
            <person name="Johannesson H."/>
        </authorList>
    </citation>
    <scope>NUCLEOTIDE SEQUENCE</scope>
    <source>
        <strain evidence="11">PSN324</strain>
    </source>
</reference>
<feature type="domain" description="PHD-type" evidence="7">
    <location>
        <begin position="513"/>
        <end position="565"/>
    </location>
</feature>
<evidence type="ECO:0000313" key="12">
    <source>
        <dbReference type="Proteomes" id="UP001321749"/>
    </source>
</evidence>
<organism evidence="11 12">
    <name type="scientific">Cladorrhinum samala</name>
    <dbReference type="NCBI Taxonomy" id="585594"/>
    <lineage>
        <taxon>Eukaryota</taxon>
        <taxon>Fungi</taxon>
        <taxon>Dikarya</taxon>
        <taxon>Ascomycota</taxon>
        <taxon>Pezizomycotina</taxon>
        <taxon>Sordariomycetes</taxon>
        <taxon>Sordariomycetidae</taxon>
        <taxon>Sordariales</taxon>
        <taxon>Podosporaceae</taxon>
        <taxon>Cladorrhinum</taxon>
    </lineage>
</organism>
<dbReference type="GO" id="GO:0003682">
    <property type="term" value="F:chromatin binding"/>
    <property type="evidence" value="ECO:0007669"/>
    <property type="project" value="InterPro"/>
</dbReference>
<gene>
    <name evidence="11" type="ORF">QBC42DRAFT_11673</name>
</gene>
<dbReference type="InterPro" id="IPR043151">
    <property type="entry name" value="BAH_sf"/>
</dbReference>